<sequence>MRLPLSALLVALFLAGPFAAAAQEPPDAPAVQGEEADGDAAATARPPTSNAAYMAPLSRLSSILGSVHFLRTLCGDSEAGIWRQKMSDLLAAQAPSEADRRQLVASFNSGYRAFEATYRRCTPAARLAVARYQTEGATLSREISTRFGN</sequence>
<dbReference type="EMBL" id="CP113520">
    <property type="protein sequence ID" value="WAJ26607.1"/>
    <property type="molecule type" value="Genomic_DNA"/>
</dbReference>
<name>A0ACD4NIC9_9HYPH</name>
<dbReference type="Proteomes" id="UP001163223">
    <property type="component" value="Chromosome"/>
</dbReference>
<proteinExistence type="predicted"/>
<evidence type="ECO:0000313" key="1">
    <source>
        <dbReference type="EMBL" id="WAJ26607.1"/>
    </source>
</evidence>
<protein>
    <submittedName>
        <fullName evidence="1">TIGR02301 family protein</fullName>
    </submittedName>
</protein>
<accession>A0ACD4NIC9</accession>
<reference evidence="1" key="1">
    <citation type="submission" date="2022-11" db="EMBL/GenBank/DDBJ databases">
        <title>beta-Carotene-producing bacterium, Jeongeuplla avenae sp. nov., alleviates the salt stress of Arabidopsis seedlings.</title>
        <authorList>
            <person name="Jiang L."/>
            <person name="Lee J."/>
        </authorList>
    </citation>
    <scope>NUCLEOTIDE SEQUENCE</scope>
    <source>
        <strain evidence="1">DY_R2A_6</strain>
    </source>
</reference>
<keyword evidence="2" id="KW-1185">Reference proteome</keyword>
<organism evidence="1 2">
    <name type="scientific">Antarcticirhabdus aurantiaca</name>
    <dbReference type="NCBI Taxonomy" id="2606717"/>
    <lineage>
        <taxon>Bacteria</taxon>
        <taxon>Pseudomonadati</taxon>
        <taxon>Pseudomonadota</taxon>
        <taxon>Alphaproteobacteria</taxon>
        <taxon>Hyphomicrobiales</taxon>
        <taxon>Aurantimonadaceae</taxon>
        <taxon>Antarcticirhabdus</taxon>
    </lineage>
</organism>
<gene>
    <name evidence="1" type="ORF">OXU80_17210</name>
</gene>
<evidence type="ECO:0000313" key="2">
    <source>
        <dbReference type="Proteomes" id="UP001163223"/>
    </source>
</evidence>